<dbReference type="InterPro" id="IPR013783">
    <property type="entry name" value="Ig-like_fold"/>
</dbReference>
<sequence>MLGEMFALIECGFCCRCSLRSDCQDAAKDPLYWISYKSGRCTTITTVTPNELQRTTART</sequence>
<evidence type="ECO:0000313" key="1">
    <source>
        <dbReference type="EMBL" id="KAJ9580437.1"/>
    </source>
</evidence>
<reference evidence="1" key="1">
    <citation type="journal article" date="2023" name="IScience">
        <title>Live-bearing cockroach genome reveals convergent evolutionary mechanisms linked to viviparity in insects and beyond.</title>
        <authorList>
            <person name="Fouks B."/>
            <person name="Harrison M.C."/>
            <person name="Mikhailova A.A."/>
            <person name="Marchal E."/>
            <person name="English S."/>
            <person name="Carruthers M."/>
            <person name="Jennings E.C."/>
            <person name="Chiamaka E.L."/>
            <person name="Frigard R.A."/>
            <person name="Pippel M."/>
            <person name="Attardo G.M."/>
            <person name="Benoit J.B."/>
            <person name="Bornberg-Bauer E."/>
            <person name="Tobe S.S."/>
        </authorList>
    </citation>
    <scope>NUCLEOTIDE SEQUENCE</scope>
    <source>
        <strain evidence="1">Stay&amp;Tobe</strain>
    </source>
</reference>
<gene>
    <name evidence="1" type="ORF">L9F63_024391</name>
</gene>
<comment type="caution">
    <text evidence="1">The sequence shown here is derived from an EMBL/GenBank/DDBJ whole genome shotgun (WGS) entry which is preliminary data.</text>
</comment>
<dbReference type="Gene3D" id="2.60.40.10">
    <property type="entry name" value="Immunoglobulins"/>
    <property type="match status" value="1"/>
</dbReference>
<keyword evidence="2" id="KW-1185">Reference proteome</keyword>
<accession>A0AAD8E8D8</accession>
<protein>
    <submittedName>
        <fullName evidence="1">Uncharacterized protein</fullName>
    </submittedName>
</protein>
<dbReference type="AlphaFoldDB" id="A0AAD8E8D8"/>
<name>A0AAD8E8D8_DIPPU</name>
<feature type="non-terminal residue" evidence="1">
    <location>
        <position position="59"/>
    </location>
</feature>
<dbReference type="EMBL" id="JASPKZ010008335">
    <property type="protein sequence ID" value="KAJ9580437.1"/>
    <property type="molecule type" value="Genomic_DNA"/>
</dbReference>
<dbReference type="Proteomes" id="UP001233999">
    <property type="component" value="Unassembled WGS sequence"/>
</dbReference>
<evidence type="ECO:0000313" key="2">
    <source>
        <dbReference type="Proteomes" id="UP001233999"/>
    </source>
</evidence>
<proteinExistence type="predicted"/>
<reference evidence="1" key="2">
    <citation type="submission" date="2023-05" db="EMBL/GenBank/DDBJ databases">
        <authorList>
            <person name="Fouks B."/>
        </authorList>
    </citation>
    <scope>NUCLEOTIDE SEQUENCE</scope>
    <source>
        <strain evidence="1">Stay&amp;Tobe</strain>
        <tissue evidence="1">Testes</tissue>
    </source>
</reference>
<organism evidence="1 2">
    <name type="scientific">Diploptera punctata</name>
    <name type="common">Pacific beetle cockroach</name>
    <dbReference type="NCBI Taxonomy" id="6984"/>
    <lineage>
        <taxon>Eukaryota</taxon>
        <taxon>Metazoa</taxon>
        <taxon>Ecdysozoa</taxon>
        <taxon>Arthropoda</taxon>
        <taxon>Hexapoda</taxon>
        <taxon>Insecta</taxon>
        <taxon>Pterygota</taxon>
        <taxon>Neoptera</taxon>
        <taxon>Polyneoptera</taxon>
        <taxon>Dictyoptera</taxon>
        <taxon>Blattodea</taxon>
        <taxon>Blaberoidea</taxon>
        <taxon>Blaberidae</taxon>
        <taxon>Diplopterinae</taxon>
        <taxon>Diploptera</taxon>
    </lineage>
</organism>